<dbReference type="CDD" id="cd19531">
    <property type="entry name" value="LCL_NRPS-like"/>
    <property type="match status" value="1"/>
</dbReference>
<dbReference type="NCBIfam" id="TIGR01733">
    <property type="entry name" value="AA-adenyl-dom"/>
    <property type="match status" value="3"/>
</dbReference>
<dbReference type="NCBIfam" id="NF003417">
    <property type="entry name" value="PRK04813.1"/>
    <property type="match status" value="3"/>
</dbReference>
<dbReference type="InterPro" id="IPR029058">
    <property type="entry name" value="AB_hydrolase_fold"/>
</dbReference>
<dbReference type="Gene3D" id="3.30.559.10">
    <property type="entry name" value="Chloramphenicol acetyltransferase-like domain"/>
    <property type="match status" value="3"/>
</dbReference>
<dbReference type="FunFam" id="2.30.38.10:FF:000001">
    <property type="entry name" value="Non-ribosomal peptide synthetase PvdI"/>
    <property type="match status" value="3"/>
</dbReference>
<dbReference type="GO" id="GO:0008610">
    <property type="term" value="P:lipid biosynthetic process"/>
    <property type="evidence" value="ECO:0007669"/>
    <property type="project" value="UniProtKB-ARBA"/>
</dbReference>
<dbReference type="EMBL" id="CP048882">
    <property type="protein sequence ID" value="QPP08810.1"/>
    <property type="molecule type" value="Genomic_DNA"/>
</dbReference>
<dbReference type="GO" id="GO:0044550">
    <property type="term" value="P:secondary metabolite biosynthetic process"/>
    <property type="evidence" value="ECO:0007669"/>
    <property type="project" value="UniProtKB-ARBA"/>
</dbReference>
<sequence length="3230" mass="358902">MSEFLPQLENLSPEQQAMLRLRLQQAKQQAAQPASFHELFEAWARRCPDRVAVSFGDSQLSYACLDRLSNRLAHLLRDRGVGRETLVGLSMPRSAEMIVGLLAIMKAGGAYVPLDPTYPRERLAYMVSDARLPVVLARRSVLGVLPESDALVLAVEDFWSELEKWPETAPVSGGTVDDLAYVIYTSGSTGRPKGVQVPHRGFRDISQWQYENYGLDTPQRVLQGTSLSFDISVWEFSAALLSGGTLILPPPDMQMTGPDLAGLLIEQGVENISLTPSALSTLPEDSLPFVRCITVGGEACPHDLVRVWAPGRAFFNGYGPTEATVGVCLARYEPDLERVHIGRPIRGTQLHVLDSRQQLLPVGVAGELHIGGAGLARGYLGRPDLTAEAFIANPFGSDEGSRLYRTGDLARFLPDGNIELLGRVDDQVKIRGFRVELGEIEAALAQHPEVRNAAVLLHADGPTKRLVAFVVCREPVETEVLQSFLGERLPGYMVPSVFVPLESLPVTTNRKVDRKALAALSWEEHAAAGREYVAPRSVVEEQLAEIWQTVLGTSQPVSVHDDFFSLGGDSILSLQVIFRAKQRGLYFTVKQLFQYQTIAELAPVVEQQDVPTVRAEQGLVTGPVELTPIQRWFFAQDFAQPHHFNQSVLVEVDAGLSSQQWEVVVRRVLEQHDGLRTRFFQDGAGWRAELAGLPETVPLQVHDLSSYAAEEREERLLEIAQQTQSGIDLSEPPLFRAVLFTGDENGKSQLLLVAHHLVVDVVSWRVVLEDLGALAEQLRVGRDLVLPAKSSSWQQWAARLGEEARSSETAAESVYWGEQAGAACALPMDGPADDNTVGRSRVYEAVLTADEARALLQDVPAAFNTRVNDVLLTAVASAVGAWSEDAHVRLDVEGHGREELFDDVDVSRTAGWFTTISPVRLPVPRSSALGEGLKRVKEVLRERPRQGIGYGLLAHGPADTGTDSCEPTVLGEPSTAQISFNYLGQFDGNLTGNFTASSDRTGPDSHPDNRRPYLIDIVSRVQDGRLHMEWTYSEAAHREETIQEVAERTLEVLRQLVGEAQRADVVGYTPSDLPLSGLSQSQINDLVGGLRSLPEWQSGALPRPLEDCYPQTPIQQGLWFQSQYAQGEGIYHVQQILRIDQDLDVEAFRQSWAQVMRRHPIMRTSFRATEDSEPLQLVWADLPVPLHVEDWRGESAEEQQQRLNAHLEQDRTRGFAPHDIPQWRMLLARTADESYQLVWSAHHAILDGWSISLILNDAVQWYGALTQGRHIELLPTRPYRDYVSWLENQDMEEAESYWREALQGVEEATPLAAEKRPEAESDNSAEPAPQARTNFFLSQAETTELQSFAQQHRLTLNTVLQGCWALLLGRYAGTDDVVFGTVTSGRPSEVEGVERMVGLFINTLPLRVRLPENSSSLEWLQGLQEQNTQMRQFDYSPLSHVQRWSELPAGAPLFESLFVFENYPEDENTEAALQFTEMSSQEQTHYPLNIVITVGERIGVNVFYDTRWFDEGTVEAVFGHMRQICRELAASPRKPLAQISMLSDVERTRILDEWSTETTSDIDHTYLHELVAAQARLTPDSVAVVHEDGQLTYAQLDTRSNQLAHWLQAHGVGPEVLVGLCLERSLEGIVGLLGILKAGGAYVPVDPRYPLDRMTYVVEDAGMHLFLTQSHLLEKLPGGDLQTLCLDSEWSSVASQPTEAPSTTLTPENLAYIIYTSGSTGKPKGVMVAHRCIHHVVPWIRKNACFDQRQNVLQVASLSFDFSVWEIILPLVTGGTLHIPSSGTRMIGTDLHDILAERAIESLNFTPGALATLPTDSLPHLRNLVVGGEAYSADLIRTWAPGRVFFNVYGPTETTIFASGTHTDENLDTIHIGRPITNVRLYVLDAYMQPVPVGVPGELYIGGVGVTRGYMNRPELTAEYFVADPFSGEPGSRLYKSGDLVRYLPDGNIEFVRRIDNQVKIRGFRIELGEIESVLDQHALVHSCAVLAQPDGSTKRLVAYVALNKGAADVTEVLRAHLKEQLPSYMVPSAFVYMDELPLNSNGKLNRRVLPMPEESSVPALSESALPRTRTEALLATILEEVLERRAIGVHDDFFTLGGHSLLAVKVVARVQQTFGVDLPVRVLFEQPTVAQMAVELDALLREQDPHDVVPLVPVSRDEPIPATFDQQRLWYMDRLHPDSALYTVGWLLHRHTDVDPARLRKALGVLIARHETLRTTFREDRGRVWQSIAETGTVVLAEADLSAEPAERQPEAVKALTRELWTRTFDLAEGPLFRTLLVQLSDSEALLAFSAHHAIFDGFSVRILNEELLRIYDALATGDSELPAPLAVQYADYAVWQQQWLQEERLRPHLTYWKEQLADAPALISLPTDHARPAVQNYQGANHTSSVPPELVEQLKKVSGENRTTDFITVLSAFAVLLSRYSGQDKVVIGIPVANRSRVETEPLIGFLVNTVALCVDLEGDPTFADVLQQVRWKLLEAQSHQEVPFDRIVEELKPERSLSYNPVFQVMFTGLDKLFEDAPEEQAQPSWIHDVTESGIGVAKFDLGLSIQRRDGELRFNFEYSTNLFERETIAGLGEHLRILTEEALAAPQTPVKRLPMLPAGERAEILEARNATYDEEALRPACLHQLFEEQVRRTPDRVALSYEDQQLTYAELDRRANRLARTLRAHGVGAESRVGICMRRSIDLVTGLYAILKAGGAYVPLDPDYPPERLKFMAEDAQVQLALVQPGTKDVADLLSGQGIELIELGGDDTSWLDASPEPVDAEVSPDNLAYVIYTSGSTGRPKGAMLSHRGICNRLLWMQDAYGLQEHDRVLQKTPYSFDVSVWEFFWPLIAGAQLHVARPEGHRDPAYLAELIEQQGIGVLHFVPSMLQTFLQQQTVGRQCQGLRHVVCSGEALPLEVQEQFLRTLPDTRLHNLYGPTEASVDVSFWECMDIPGATTVPIGTPVANTQLYILNDAMSPVPDGVVGELFIGGVQLARGYLGRPDLTAERFVANPFGPGRLYATGDLARYRADGVIEYAGRKDHQIKIRGYRIEIEEIEAVLADHPAVRSCLVVVHEATPADKRLTAFLTTKPGQEAAQDDLRAHLLERLPEYMVPTYFVTLDEFPLTSNGKVDRKALPALSDVIQQAQSGESYVAPGTDTEKVLAELWASLLEVERVGIHDDFFNLGGHSLLVASMATEVQDRWGIALMLPTVFQNRTIEALAQVIDQSVEEGDSEEPDADELFDLL</sequence>
<dbReference type="InterPro" id="IPR036736">
    <property type="entry name" value="ACP-like_sf"/>
</dbReference>
<dbReference type="InterPro" id="IPR000873">
    <property type="entry name" value="AMP-dep_synth/lig_dom"/>
</dbReference>
<dbReference type="PANTHER" id="PTHR45527">
    <property type="entry name" value="NONRIBOSOMAL PEPTIDE SYNTHETASE"/>
    <property type="match status" value="1"/>
</dbReference>
<dbReference type="Gene3D" id="3.30.559.30">
    <property type="entry name" value="Nonribosomal peptide synthetase, condensation domain"/>
    <property type="match status" value="3"/>
</dbReference>
<evidence type="ECO:0000313" key="8">
    <source>
        <dbReference type="EMBL" id="QPP08810.1"/>
    </source>
</evidence>
<dbReference type="SMART" id="SM00823">
    <property type="entry name" value="PKS_PP"/>
    <property type="match status" value="3"/>
</dbReference>
<dbReference type="Pfam" id="PF00668">
    <property type="entry name" value="Condensation"/>
    <property type="match status" value="3"/>
</dbReference>
<dbReference type="InterPro" id="IPR020806">
    <property type="entry name" value="PKS_PP-bd"/>
</dbReference>
<keyword evidence="9" id="KW-1185">Reference proteome</keyword>
<evidence type="ECO:0000256" key="6">
    <source>
        <dbReference type="ARBA" id="ARBA00023194"/>
    </source>
</evidence>
<keyword evidence="3" id="KW-0596">Phosphopantetheine</keyword>
<name>A0A7T1T9D2_9ACTN</name>
<dbReference type="FunFam" id="3.40.50.980:FF:000002">
    <property type="entry name" value="Enterobactin synthetase component F"/>
    <property type="match status" value="1"/>
</dbReference>
<dbReference type="PROSITE" id="PS00455">
    <property type="entry name" value="AMP_BINDING"/>
    <property type="match status" value="3"/>
</dbReference>
<dbReference type="FunFam" id="1.10.1200.10:FF:000016">
    <property type="entry name" value="Non-ribosomal peptide synthase"/>
    <property type="match status" value="2"/>
</dbReference>
<dbReference type="InterPro" id="IPR025110">
    <property type="entry name" value="AMP-bd_C"/>
</dbReference>
<dbReference type="GO" id="GO:0005829">
    <property type="term" value="C:cytosol"/>
    <property type="evidence" value="ECO:0007669"/>
    <property type="project" value="TreeGrafter"/>
</dbReference>
<dbReference type="GO" id="GO:0043041">
    <property type="term" value="P:amino acid activation for nonribosomal peptide biosynthetic process"/>
    <property type="evidence" value="ECO:0007669"/>
    <property type="project" value="TreeGrafter"/>
</dbReference>
<dbReference type="FunFam" id="1.10.1200.10:FF:000005">
    <property type="entry name" value="Nonribosomal peptide synthetase 1"/>
    <property type="match status" value="1"/>
</dbReference>
<evidence type="ECO:0000256" key="1">
    <source>
        <dbReference type="ARBA" id="ARBA00001957"/>
    </source>
</evidence>
<dbReference type="InterPro" id="IPR010071">
    <property type="entry name" value="AA_adenyl_dom"/>
</dbReference>
<gene>
    <name evidence="8" type="ORF">G4Z16_23065</name>
</gene>
<evidence type="ECO:0000259" key="7">
    <source>
        <dbReference type="PROSITE" id="PS50075"/>
    </source>
</evidence>
<dbReference type="CDD" id="cd19534">
    <property type="entry name" value="E_NRPS"/>
    <property type="match status" value="1"/>
</dbReference>
<feature type="domain" description="Carrier" evidence="7">
    <location>
        <begin position="534"/>
        <end position="609"/>
    </location>
</feature>
<dbReference type="KEGG" id="sbat:G4Z16_23065"/>
<dbReference type="InterPro" id="IPR045851">
    <property type="entry name" value="AMP-bd_C_sf"/>
</dbReference>
<dbReference type="InterPro" id="IPR006162">
    <property type="entry name" value="Ppantetheine_attach_site"/>
</dbReference>
<organism evidence="8 9">
    <name type="scientific">Streptomyces bathyalis</name>
    <dbReference type="NCBI Taxonomy" id="2710756"/>
    <lineage>
        <taxon>Bacteria</taxon>
        <taxon>Bacillati</taxon>
        <taxon>Actinomycetota</taxon>
        <taxon>Actinomycetes</taxon>
        <taxon>Kitasatosporales</taxon>
        <taxon>Streptomycetaceae</taxon>
        <taxon>Streptomyces</taxon>
    </lineage>
</organism>
<dbReference type="Gene3D" id="1.10.1200.10">
    <property type="entry name" value="ACP-like"/>
    <property type="match status" value="1"/>
</dbReference>
<dbReference type="InterPro" id="IPR020845">
    <property type="entry name" value="AMP-binding_CS"/>
</dbReference>
<feature type="domain" description="Carrier" evidence="7">
    <location>
        <begin position="2066"/>
        <end position="2141"/>
    </location>
</feature>
<feature type="domain" description="Carrier" evidence="7">
    <location>
        <begin position="3138"/>
        <end position="3213"/>
    </location>
</feature>
<dbReference type="FunFam" id="3.40.50.980:FF:000001">
    <property type="entry name" value="Non-ribosomal peptide synthetase"/>
    <property type="match status" value="2"/>
</dbReference>
<dbReference type="PROSITE" id="PS50075">
    <property type="entry name" value="CARRIER"/>
    <property type="match status" value="3"/>
</dbReference>
<dbReference type="SUPFAM" id="SSF52777">
    <property type="entry name" value="CoA-dependent acyltransferases"/>
    <property type="match status" value="6"/>
</dbReference>
<evidence type="ECO:0000313" key="9">
    <source>
        <dbReference type="Proteomes" id="UP000595046"/>
    </source>
</evidence>
<evidence type="ECO:0000256" key="2">
    <source>
        <dbReference type="ARBA" id="ARBA00006432"/>
    </source>
</evidence>
<dbReference type="Gene3D" id="3.40.50.1820">
    <property type="entry name" value="alpha/beta hydrolase"/>
    <property type="match status" value="2"/>
</dbReference>
<dbReference type="FunFam" id="3.40.50.12780:FF:000012">
    <property type="entry name" value="Non-ribosomal peptide synthetase"/>
    <property type="match status" value="3"/>
</dbReference>
<dbReference type="InterPro" id="IPR023213">
    <property type="entry name" value="CAT-like_dom_sf"/>
</dbReference>
<dbReference type="PANTHER" id="PTHR45527:SF1">
    <property type="entry name" value="FATTY ACID SYNTHASE"/>
    <property type="match status" value="1"/>
</dbReference>
<keyword evidence="5" id="KW-0677">Repeat</keyword>
<dbReference type="Gene3D" id="3.40.50.980">
    <property type="match status" value="6"/>
</dbReference>
<dbReference type="Proteomes" id="UP000595046">
    <property type="component" value="Chromosome"/>
</dbReference>
<evidence type="ECO:0000256" key="4">
    <source>
        <dbReference type="ARBA" id="ARBA00022553"/>
    </source>
</evidence>
<proteinExistence type="inferred from homology"/>
<dbReference type="InterPro" id="IPR009081">
    <property type="entry name" value="PP-bd_ACP"/>
</dbReference>
<comment type="cofactor">
    <cofactor evidence="1">
        <name>pantetheine 4'-phosphate</name>
        <dbReference type="ChEBI" id="CHEBI:47942"/>
    </cofactor>
</comment>
<dbReference type="CDD" id="cd17646">
    <property type="entry name" value="A_NRPS_AB3403-like"/>
    <property type="match status" value="1"/>
</dbReference>
<dbReference type="Gene3D" id="3.30.300.30">
    <property type="match status" value="3"/>
</dbReference>
<dbReference type="SUPFAM" id="SSF47336">
    <property type="entry name" value="ACP-like"/>
    <property type="match status" value="3"/>
</dbReference>
<dbReference type="GO" id="GO:0031177">
    <property type="term" value="F:phosphopantetheine binding"/>
    <property type="evidence" value="ECO:0007669"/>
    <property type="project" value="InterPro"/>
</dbReference>
<dbReference type="GO" id="GO:0017000">
    <property type="term" value="P:antibiotic biosynthetic process"/>
    <property type="evidence" value="ECO:0007669"/>
    <property type="project" value="UniProtKB-KW"/>
</dbReference>
<dbReference type="RefSeq" id="WP_197352593.1">
    <property type="nucleotide sequence ID" value="NZ_CP048882.1"/>
</dbReference>
<dbReference type="CDD" id="cd19543">
    <property type="entry name" value="DCL_NRPS"/>
    <property type="match status" value="1"/>
</dbReference>
<protein>
    <submittedName>
        <fullName evidence="8">Amino acid adenylation domain-containing protein</fullName>
    </submittedName>
</protein>
<comment type="similarity">
    <text evidence="2">Belongs to the ATP-dependent AMP-binding enzyme family.</text>
</comment>
<dbReference type="CDD" id="cd05930">
    <property type="entry name" value="A_NRPS"/>
    <property type="match status" value="2"/>
</dbReference>
<dbReference type="Gene3D" id="2.30.38.10">
    <property type="entry name" value="Luciferase, Domain 3"/>
    <property type="match status" value="3"/>
</dbReference>
<accession>A0A7T1T9D2</accession>
<dbReference type="NCBIfam" id="TIGR01720">
    <property type="entry name" value="NRPS-para261"/>
    <property type="match status" value="1"/>
</dbReference>
<dbReference type="Pfam" id="PF13193">
    <property type="entry name" value="AMP-binding_C"/>
    <property type="match status" value="3"/>
</dbReference>
<dbReference type="FunFam" id="3.30.300.30:FF:000010">
    <property type="entry name" value="Enterobactin synthetase component F"/>
    <property type="match status" value="2"/>
</dbReference>
<dbReference type="Pfam" id="PF00501">
    <property type="entry name" value="AMP-binding"/>
    <property type="match status" value="3"/>
</dbReference>
<keyword evidence="4" id="KW-0597">Phosphoprotein</keyword>
<keyword evidence="6" id="KW-0045">Antibiotic biosynthesis</keyword>
<evidence type="ECO:0000256" key="5">
    <source>
        <dbReference type="ARBA" id="ARBA00022737"/>
    </source>
</evidence>
<dbReference type="GO" id="GO:0072330">
    <property type="term" value="P:monocarboxylic acid biosynthetic process"/>
    <property type="evidence" value="ECO:0007669"/>
    <property type="project" value="UniProtKB-ARBA"/>
</dbReference>
<dbReference type="Pfam" id="PF00550">
    <property type="entry name" value="PP-binding"/>
    <property type="match status" value="3"/>
</dbReference>
<dbReference type="PROSITE" id="PS00012">
    <property type="entry name" value="PHOSPHOPANTETHEINE"/>
    <property type="match status" value="2"/>
</dbReference>
<dbReference type="InterPro" id="IPR010060">
    <property type="entry name" value="NRPS_synth"/>
</dbReference>
<evidence type="ECO:0000256" key="3">
    <source>
        <dbReference type="ARBA" id="ARBA00022450"/>
    </source>
</evidence>
<dbReference type="InterPro" id="IPR001242">
    <property type="entry name" value="Condensation_dom"/>
</dbReference>
<dbReference type="SUPFAM" id="SSF56801">
    <property type="entry name" value="Acetyl-CoA synthetase-like"/>
    <property type="match status" value="3"/>
</dbReference>
<reference evidence="9" key="1">
    <citation type="submission" date="2020-02" db="EMBL/GenBank/DDBJ databases">
        <title>Streptomyces sp. ASO4wet.</title>
        <authorList>
            <person name="Risdian C."/>
            <person name="Landwehr W."/>
            <person name="Schupp P."/>
            <person name="Wink J."/>
        </authorList>
    </citation>
    <scope>NUCLEOTIDE SEQUENCE [LARGE SCALE GENOMIC DNA]</scope>
    <source>
        <strain evidence="9">ASO4wet</strain>
    </source>
</reference>
<dbReference type="GO" id="GO:0003824">
    <property type="term" value="F:catalytic activity"/>
    <property type="evidence" value="ECO:0007669"/>
    <property type="project" value="InterPro"/>
</dbReference>